<dbReference type="PANTHER" id="PTHR30591">
    <property type="entry name" value="RECBCD ENZYME SUBUNIT RECC"/>
    <property type="match status" value="1"/>
</dbReference>
<comment type="similarity">
    <text evidence="10">Belongs to the RecC family.</text>
</comment>
<sequence>MLHLYQSNRLEVLLELLLQVTEVPLADVLAPERLIVQSKGMGRWLGFELARRQGIAANLQTELPASFVWGLMRDVLGDLPARSGYSPQVLVWRVLAWLDGQAAAFPRLAGYLEKGGAKRRYQLASRIADIFDQYLVYRPDWLAAWECNQALNLGEDEAWQAALWRDLSAEDGQHRAAWFADLLQHPRLAQSLPEHITLFGISSLPSVYFDLFEKLAERMDVCLFALNPCAEFWGDVRGPARLADAIDPHDLRLQLAQNGNPLLAGMGRQGRAFFDRLAGQGELHSLFVPPEHGSLLQCLQQDVFDCFNRERADALPLPEGDDSLSVAICHGPQREVEALRDELLRCFAADATLQPDQVAVLCPDIETYAPYIEAVFARREGEPFIPYAIADRGGHDAEPLFAAFLQLLTLPQSRFAAEEIMSLLEIPALRRAFGIEEADLPRLTGWVQQAGIRWGRDAAHRAALGLPNEGLHTWRFGLDRLLLGVVLLDSPPQVWQGIAPLPGLQWSDHELVGYFAGFVETLFRYADTLARPQTAAQWQATLLGLLDECFAGEGDELDVLATLRTALGDLAECAQMAGFSGTLQAVWVREEIAARLEQPGGAGGFLSGGVTFCTLTPMRSLPFRRIAVLGLNDGAFPRSKPAAGFDLMAQHPRAGDRLRRLDDRYLFLETLLSARDGLYLSYTGRDARDNSVQPPSVLVADLLDVIGRSFGPEAPERILQPHRLQAFHPDYFRPSALPQSFDQHALAAARVTGEQDAPPLNIELPPTELPEAVSLDELIQCFANTSRFFLRQRLRMRLPWVGEELEEDEPFFIDYRAREALRLLAAEQGCEVADYARAAGQLPHGIPGQLAAQDEIAIGQRLGEAISRLAGDPLPPQPLRIEIAGITLSGHLDHLTTQGRVLPVAGAIKPRHLLAAWIAHLALNAAAPERAGLQTLLVGPEETLTLPPEPHAQAKLADWIAAWKSAWNAPLPFFPKSSAAWATAIQDGKDEDAALKAARKEWQPVEFKREGWEMGESEDRWHQCLWRDEEPFGEAFAEWAEQLWPRGAQE</sequence>
<gene>
    <name evidence="10" type="primary">recC</name>
    <name evidence="12" type="ORF">SAMN05660284_00076</name>
</gene>
<feature type="domain" description="RecC C-terminal" evidence="11">
    <location>
        <begin position="770"/>
        <end position="985"/>
    </location>
</feature>
<reference evidence="13" key="1">
    <citation type="submission" date="2016-10" db="EMBL/GenBank/DDBJ databases">
        <authorList>
            <person name="Varghese N."/>
            <person name="Submissions S."/>
        </authorList>
    </citation>
    <scope>NUCLEOTIDE SEQUENCE [LARGE SCALE GENOMIC DNA]</scope>
    <source>
        <strain evidence="13">DSM 6150</strain>
    </source>
</reference>
<dbReference type="Gene3D" id="1.10.10.160">
    <property type="match status" value="1"/>
</dbReference>
<dbReference type="Pfam" id="PF04257">
    <property type="entry name" value="Exonuc_V_gamma"/>
    <property type="match status" value="1"/>
</dbReference>
<evidence type="ECO:0000256" key="5">
    <source>
        <dbReference type="ARBA" id="ARBA00022806"/>
    </source>
</evidence>
<dbReference type="STRING" id="83765.SAMN05660284_00076"/>
<comment type="miscellaneous">
    <text evidence="10">In the RecBCD complex, RecB has a slow 3'-5' helicase, an exonuclease activity and loads RecA onto ssDNA, RecD has a fast 5'-3' helicase activity, while RecC stimulates the ATPase and processivity of the RecB helicase and contributes to recognition of the Chi site.</text>
</comment>
<dbReference type="NCBIfam" id="TIGR01450">
    <property type="entry name" value="recC"/>
    <property type="match status" value="1"/>
</dbReference>
<evidence type="ECO:0000256" key="6">
    <source>
        <dbReference type="ARBA" id="ARBA00022839"/>
    </source>
</evidence>
<dbReference type="EMBL" id="FOVE01000001">
    <property type="protein sequence ID" value="SFM94988.1"/>
    <property type="molecule type" value="Genomic_DNA"/>
</dbReference>
<dbReference type="GO" id="GO:0009338">
    <property type="term" value="C:exodeoxyribonuclease V complex"/>
    <property type="evidence" value="ECO:0007669"/>
    <property type="project" value="InterPro"/>
</dbReference>
<protein>
    <recommendedName>
        <fullName evidence="10">RecBCD enzyme subunit RecC</fullName>
    </recommendedName>
    <alternativeName>
        <fullName evidence="10">Exonuclease V subunit RecC</fullName>
        <shortName evidence="10">ExoV subunit RecC</shortName>
    </alternativeName>
    <alternativeName>
        <fullName evidence="10">Helicase/nuclease RecBCD subunit RecC</fullName>
    </alternativeName>
</protein>
<dbReference type="PANTHER" id="PTHR30591:SF1">
    <property type="entry name" value="RECBCD ENZYME SUBUNIT RECC"/>
    <property type="match status" value="1"/>
</dbReference>
<organism evidence="12 13">
    <name type="scientific">Formivibrio citricus</name>
    <dbReference type="NCBI Taxonomy" id="83765"/>
    <lineage>
        <taxon>Bacteria</taxon>
        <taxon>Pseudomonadati</taxon>
        <taxon>Pseudomonadota</taxon>
        <taxon>Betaproteobacteria</taxon>
        <taxon>Neisseriales</taxon>
        <taxon>Chitinibacteraceae</taxon>
        <taxon>Formivibrio</taxon>
    </lineage>
</organism>
<dbReference type="GO" id="GO:0003678">
    <property type="term" value="F:DNA helicase activity"/>
    <property type="evidence" value="ECO:0007669"/>
    <property type="project" value="UniProtKB-UniRule"/>
</dbReference>
<dbReference type="Pfam" id="PF17946">
    <property type="entry name" value="RecC_C"/>
    <property type="match status" value="1"/>
</dbReference>
<dbReference type="GO" id="GO:0008854">
    <property type="term" value="F:exodeoxyribonuclease V activity"/>
    <property type="evidence" value="ECO:0007669"/>
    <property type="project" value="InterPro"/>
</dbReference>
<dbReference type="GO" id="GO:0000724">
    <property type="term" value="P:double-strand break repair via homologous recombination"/>
    <property type="evidence" value="ECO:0007669"/>
    <property type="project" value="UniProtKB-UniRule"/>
</dbReference>
<keyword evidence="6 10" id="KW-0269">Exonuclease</keyword>
<keyword evidence="2 10" id="KW-0547">Nucleotide-binding</keyword>
<evidence type="ECO:0000256" key="8">
    <source>
        <dbReference type="ARBA" id="ARBA00023125"/>
    </source>
</evidence>
<dbReference type="InterPro" id="IPR013986">
    <property type="entry name" value="DExx_box_DNA_helicase_dom_sf"/>
</dbReference>
<evidence type="ECO:0000256" key="10">
    <source>
        <dbReference type="HAMAP-Rule" id="MF_01486"/>
    </source>
</evidence>
<dbReference type="AlphaFoldDB" id="A0A1I4V1B7"/>
<evidence type="ECO:0000256" key="3">
    <source>
        <dbReference type="ARBA" id="ARBA00022763"/>
    </source>
</evidence>
<dbReference type="GO" id="GO:0003677">
    <property type="term" value="F:DNA binding"/>
    <property type="evidence" value="ECO:0007669"/>
    <property type="project" value="UniProtKB-UniRule"/>
</dbReference>
<dbReference type="OrthoDB" id="9762834at2"/>
<keyword evidence="8 10" id="KW-0238">DNA-binding</keyword>
<keyword evidence="7 10" id="KW-0067">ATP-binding</keyword>
<comment type="function">
    <text evidence="10">A helicase/nuclease that prepares dsDNA breaks (DSB) for recombinational DNA repair. Binds to DSBs and unwinds DNA via a highly rapid and processive ATP-dependent bidirectional helicase activity. Unwinds dsDNA until it encounters a Chi (crossover hotspot instigator) sequence from the 3' direction. Cuts ssDNA a few nucleotides 3' to the Chi site. The properties and activities of the enzyme are changed at Chi. The Chi-altered holoenzyme produces a long 3'-ssDNA overhang and facilitates RecA-binding to the ssDNA for homologous DNA recombination and repair. Holoenzyme degrades any linearized DNA that is unable to undergo homologous recombination. In the holoenzyme this subunit recognizes the wild-type Chi sequence, and when added to isolated RecB increases its ATP-dependent helicase processivity.</text>
</comment>
<dbReference type="SUPFAM" id="SSF52540">
    <property type="entry name" value="P-loop containing nucleoside triphosphate hydrolases"/>
    <property type="match status" value="2"/>
</dbReference>
<accession>A0A1I4V1B7</accession>
<dbReference type="HAMAP" id="MF_01486">
    <property type="entry name" value="RecC"/>
    <property type="match status" value="1"/>
</dbReference>
<dbReference type="InterPro" id="IPR041500">
    <property type="entry name" value="RecC_C"/>
</dbReference>
<dbReference type="PIRSF" id="PIRSF000980">
    <property type="entry name" value="RecC"/>
    <property type="match status" value="1"/>
</dbReference>
<dbReference type="Gene3D" id="3.40.50.10930">
    <property type="match status" value="1"/>
</dbReference>
<dbReference type="GO" id="GO:0005524">
    <property type="term" value="F:ATP binding"/>
    <property type="evidence" value="ECO:0007669"/>
    <property type="project" value="UniProtKB-UniRule"/>
</dbReference>
<evidence type="ECO:0000313" key="13">
    <source>
        <dbReference type="Proteomes" id="UP000242869"/>
    </source>
</evidence>
<dbReference type="RefSeq" id="WP_091189540.1">
    <property type="nucleotide sequence ID" value="NZ_FOVE01000001.1"/>
</dbReference>
<keyword evidence="3 10" id="KW-0227">DNA damage</keyword>
<dbReference type="InterPro" id="IPR006697">
    <property type="entry name" value="RecC"/>
</dbReference>
<comment type="subunit">
    <text evidence="10">Heterotrimer of RecB, RecC and RecD. All subunits contribute to DNA-binding.</text>
</comment>
<keyword evidence="4 10" id="KW-0378">Hydrolase</keyword>
<dbReference type="InterPro" id="IPR027417">
    <property type="entry name" value="P-loop_NTPase"/>
</dbReference>
<dbReference type="InterPro" id="IPR011335">
    <property type="entry name" value="Restrct_endonuc-II-like"/>
</dbReference>
<evidence type="ECO:0000256" key="4">
    <source>
        <dbReference type="ARBA" id="ARBA00022801"/>
    </source>
</evidence>
<name>A0A1I4V1B7_9NEIS</name>
<dbReference type="Gene3D" id="3.40.50.300">
    <property type="entry name" value="P-loop containing nucleotide triphosphate hydrolases"/>
    <property type="match status" value="2"/>
</dbReference>
<evidence type="ECO:0000256" key="9">
    <source>
        <dbReference type="ARBA" id="ARBA00023204"/>
    </source>
</evidence>
<keyword evidence="9 10" id="KW-0234">DNA repair</keyword>
<evidence type="ECO:0000256" key="1">
    <source>
        <dbReference type="ARBA" id="ARBA00022722"/>
    </source>
</evidence>
<dbReference type="SUPFAM" id="SSF52980">
    <property type="entry name" value="Restriction endonuclease-like"/>
    <property type="match status" value="1"/>
</dbReference>
<evidence type="ECO:0000259" key="11">
    <source>
        <dbReference type="Pfam" id="PF17946"/>
    </source>
</evidence>
<keyword evidence="5 10" id="KW-0347">Helicase</keyword>
<evidence type="ECO:0000256" key="7">
    <source>
        <dbReference type="ARBA" id="ARBA00022840"/>
    </source>
</evidence>
<evidence type="ECO:0000256" key="2">
    <source>
        <dbReference type="ARBA" id="ARBA00022741"/>
    </source>
</evidence>
<keyword evidence="1 10" id="KW-0540">Nuclease</keyword>
<proteinExistence type="inferred from homology"/>
<keyword evidence="13" id="KW-1185">Reference proteome</keyword>
<evidence type="ECO:0000313" key="12">
    <source>
        <dbReference type="EMBL" id="SFM94988.1"/>
    </source>
</evidence>
<dbReference type="Proteomes" id="UP000242869">
    <property type="component" value="Unassembled WGS sequence"/>
</dbReference>